<dbReference type="Pfam" id="PF03564">
    <property type="entry name" value="DUF1759"/>
    <property type="match status" value="1"/>
</dbReference>
<protein>
    <submittedName>
        <fullName evidence="1">Uncharacterized protein</fullName>
    </submittedName>
</protein>
<dbReference type="InterPro" id="IPR008042">
    <property type="entry name" value="Retrotrans_Pao"/>
</dbReference>
<accession>A0A6G0YHN6</accession>
<evidence type="ECO:0000313" key="1">
    <source>
        <dbReference type="EMBL" id="KAF0756083.1"/>
    </source>
</evidence>
<organism evidence="1 2">
    <name type="scientific">Aphis craccivora</name>
    <name type="common">Cowpea aphid</name>
    <dbReference type="NCBI Taxonomy" id="307492"/>
    <lineage>
        <taxon>Eukaryota</taxon>
        <taxon>Metazoa</taxon>
        <taxon>Ecdysozoa</taxon>
        <taxon>Arthropoda</taxon>
        <taxon>Hexapoda</taxon>
        <taxon>Insecta</taxon>
        <taxon>Pterygota</taxon>
        <taxon>Neoptera</taxon>
        <taxon>Paraneoptera</taxon>
        <taxon>Hemiptera</taxon>
        <taxon>Sternorrhyncha</taxon>
        <taxon>Aphidomorpha</taxon>
        <taxon>Aphidoidea</taxon>
        <taxon>Aphididae</taxon>
        <taxon>Aphidini</taxon>
        <taxon>Aphis</taxon>
        <taxon>Aphis</taxon>
    </lineage>
</organism>
<dbReference type="SUPFAM" id="SSF56672">
    <property type="entry name" value="DNA/RNA polymerases"/>
    <property type="match status" value="1"/>
</dbReference>
<proteinExistence type="predicted"/>
<dbReference type="PANTHER" id="PTHR47331:SF1">
    <property type="entry name" value="GAG-LIKE PROTEIN"/>
    <property type="match status" value="1"/>
</dbReference>
<dbReference type="EMBL" id="VUJU01003943">
    <property type="protein sequence ID" value="KAF0756083.1"/>
    <property type="molecule type" value="Genomic_DNA"/>
</dbReference>
<sequence length="950" mass="109328">MADKENEILMRTTRRGQIKAQITKFQTYVSSLADNDNLTQLKLRKEKIEQCWEEFNLIQNGLEALIDSAEQRQYRDDFENAYFSVLAEAEDKLSVQKYANKQPGAEIENISIPSQSTVSAPLIKMRPLEIPTFTGNFEEWSTFQDLFNSMVHLNSNIAEVQKFVYLRMYLSGEALGMVQNLATNAANYTVAWTMITTRYNNRRILIQSHTKAIYELEPIYKESGWRLRALTNNLNMHMQALKAQGHDPEGWGALLLHIILIKLDPSTMRKWESIATKDELPSIADLVKFLQERCQILEAVENTKNLSSRYNQQSRTSGRNQIEKNVQNSKKINSFVVTNQMQCYMCKQPHPIYGCKEFLSLSTAERVKQVDKLKLCRNCLKNGHTDIDSGSQSNFLTETIVQRLGKKKIKINKSIVGINEVINQASYQIKAAVQSRINTFSVNMDFLILPKITGMLPTKHINKSDWSIPSNIRLADPTFSKPGKIDMLIGADTYWELMRAGNFRLYDGGPFLQNTALGWVISGSVPECESDVESIACCVASDYDYMNIDERIEAFWKIEDCSDNVIDITSEDEICRKHFNDNVANDYRGKYIVKLPFKNNVESLGESYTTALRRFLSLERRLMKNPQRYDQYKQFMNEYEQLNHMEIVPNEIDKPVKSYYLPHTYVINESSRTTKLRVVFDGSCKTDSGLSLNDVLYKGPVLQDDLILIVIRFRTHRYAFSADIKKMYRQIWVDSNDRDYQRILWRDKINEPIKTYRLCTVTYGTVPASFLSVACLQLSASGSDVPSDISQIILNDFCVDDCLTGAASIPQAIDLRDGLIRHLNNNGFELDKWTSNNSNLLKNIPNPNENSIYSLDMSDKVIKTLGLFWDAVTDCFVYKVHLPEHNNRITKRYILSNIARLFDPLGLLGPVIVVAKLLMQLLWKQKINWDDDLSIEIKNKWINYINDLKK</sequence>
<dbReference type="AlphaFoldDB" id="A0A6G0YHN6"/>
<name>A0A6G0YHN6_APHCR</name>
<gene>
    <name evidence="1" type="ORF">FWK35_00015788</name>
</gene>
<dbReference type="CDD" id="cd01644">
    <property type="entry name" value="RT_pepA17"/>
    <property type="match status" value="1"/>
</dbReference>
<dbReference type="PANTHER" id="PTHR47331">
    <property type="entry name" value="PHD-TYPE DOMAIN-CONTAINING PROTEIN"/>
    <property type="match status" value="1"/>
</dbReference>
<evidence type="ECO:0000313" key="2">
    <source>
        <dbReference type="Proteomes" id="UP000478052"/>
    </source>
</evidence>
<feature type="non-terminal residue" evidence="1">
    <location>
        <position position="950"/>
    </location>
</feature>
<dbReference type="InterPro" id="IPR005312">
    <property type="entry name" value="DUF1759"/>
</dbReference>
<reference evidence="1 2" key="1">
    <citation type="submission" date="2019-08" db="EMBL/GenBank/DDBJ databases">
        <title>Whole genome of Aphis craccivora.</title>
        <authorList>
            <person name="Voronova N.V."/>
            <person name="Shulinski R.S."/>
            <person name="Bandarenka Y.V."/>
            <person name="Zhorov D.G."/>
            <person name="Warner D."/>
        </authorList>
    </citation>
    <scope>NUCLEOTIDE SEQUENCE [LARGE SCALE GENOMIC DNA]</scope>
    <source>
        <strain evidence="1">180601</strain>
        <tissue evidence="1">Whole Body</tissue>
    </source>
</reference>
<dbReference type="InterPro" id="IPR043502">
    <property type="entry name" value="DNA/RNA_pol_sf"/>
</dbReference>
<dbReference type="GO" id="GO:0071897">
    <property type="term" value="P:DNA biosynthetic process"/>
    <property type="evidence" value="ECO:0007669"/>
    <property type="project" value="UniProtKB-ARBA"/>
</dbReference>
<dbReference type="Proteomes" id="UP000478052">
    <property type="component" value="Unassembled WGS sequence"/>
</dbReference>
<keyword evidence="2" id="KW-1185">Reference proteome</keyword>
<comment type="caution">
    <text evidence="1">The sequence shown here is derived from an EMBL/GenBank/DDBJ whole genome shotgun (WGS) entry which is preliminary data.</text>
</comment>
<dbReference type="Pfam" id="PF05380">
    <property type="entry name" value="Peptidase_A17"/>
    <property type="match status" value="1"/>
</dbReference>
<dbReference type="OrthoDB" id="6622862at2759"/>